<dbReference type="Proteomes" id="UP000828390">
    <property type="component" value="Unassembled WGS sequence"/>
</dbReference>
<evidence type="ECO:0000313" key="2">
    <source>
        <dbReference type="EMBL" id="KAH3862850.1"/>
    </source>
</evidence>
<sequence length="105" mass="12373">MDCEVCGTAYHSKLDLRNHLAKTDHRRMRYICVWCVGKHARLFKSDWDLRRHIRTHYPHEHDHTLKEFTRLPSSENSFYFSTNPTVSLLTNPAPNPSLPEAIEAR</sequence>
<feature type="domain" description="C2H2-type" evidence="1">
    <location>
        <begin position="3"/>
        <end position="25"/>
    </location>
</feature>
<dbReference type="AlphaFoldDB" id="A0A9D4LPZ1"/>
<keyword evidence="3" id="KW-1185">Reference proteome</keyword>
<name>A0A9D4LPZ1_DREPO</name>
<reference evidence="2" key="1">
    <citation type="journal article" date="2019" name="bioRxiv">
        <title>The Genome of the Zebra Mussel, Dreissena polymorpha: A Resource for Invasive Species Research.</title>
        <authorList>
            <person name="McCartney M.A."/>
            <person name="Auch B."/>
            <person name="Kono T."/>
            <person name="Mallez S."/>
            <person name="Zhang Y."/>
            <person name="Obille A."/>
            <person name="Becker A."/>
            <person name="Abrahante J.E."/>
            <person name="Garbe J."/>
            <person name="Badalamenti J.P."/>
            <person name="Herman A."/>
            <person name="Mangelson H."/>
            <person name="Liachko I."/>
            <person name="Sullivan S."/>
            <person name="Sone E.D."/>
            <person name="Koren S."/>
            <person name="Silverstein K.A.T."/>
            <person name="Beckman K.B."/>
            <person name="Gohl D.M."/>
        </authorList>
    </citation>
    <scope>NUCLEOTIDE SEQUENCE</scope>
    <source>
        <strain evidence="2">Duluth1</strain>
        <tissue evidence="2">Whole animal</tissue>
    </source>
</reference>
<reference evidence="2" key="2">
    <citation type="submission" date="2020-11" db="EMBL/GenBank/DDBJ databases">
        <authorList>
            <person name="McCartney M.A."/>
            <person name="Auch B."/>
            <person name="Kono T."/>
            <person name="Mallez S."/>
            <person name="Becker A."/>
            <person name="Gohl D.M."/>
            <person name="Silverstein K.A.T."/>
            <person name="Koren S."/>
            <person name="Bechman K.B."/>
            <person name="Herman A."/>
            <person name="Abrahante J.E."/>
            <person name="Garbe J."/>
        </authorList>
    </citation>
    <scope>NUCLEOTIDE SEQUENCE</scope>
    <source>
        <strain evidence="2">Duluth1</strain>
        <tissue evidence="2">Whole animal</tissue>
    </source>
</reference>
<dbReference type="EMBL" id="JAIWYP010000002">
    <property type="protein sequence ID" value="KAH3862850.1"/>
    <property type="molecule type" value="Genomic_DNA"/>
</dbReference>
<comment type="caution">
    <text evidence="2">The sequence shown here is derived from an EMBL/GenBank/DDBJ whole genome shotgun (WGS) entry which is preliminary data.</text>
</comment>
<gene>
    <name evidence="2" type="ORF">DPMN_025825</name>
</gene>
<dbReference type="PROSITE" id="PS00028">
    <property type="entry name" value="ZINC_FINGER_C2H2_1"/>
    <property type="match status" value="1"/>
</dbReference>
<evidence type="ECO:0000259" key="1">
    <source>
        <dbReference type="PROSITE" id="PS00028"/>
    </source>
</evidence>
<accession>A0A9D4LPZ1</accession>
<dbReference type="Gene3D" id="3.30.160.60">
    <property type="entry name" value="Classic Zinc Finger"/>
    <property type="match status" value="1"/>
</dbReference>
<protein>
    <recommendedName>
        <fullName evidence="1">C2H2-type domain-containing protein</fullName>
    </recommendedName>
</protein>
<evidence type="ECO:0000313" key="3">
    <source>
        <dbReference type="Proteomes" id="UP000828390"/>
    </source>
</evidence>
<dbReference type="SMART" id="SM00355">
    <property type="entry name" value="ZnF_C2H2"/>
    <property type="match status" value="2"/>
</dbReference>
<proteinExistence type="predicted"/>
<organism evidence="2 3">
    <name type="scientific">Dreissena polymorpha</name>
    <name type="common">Zebra mussel</name>
    <name type="synonym">Mytilus polymorpha</name>
    <dbReference type="NCBI Taxonomy" id="45954"/>
    <lineage>
        <taxon>Eukaryota</taxon>
        <taxon>Metazoa</taxon>
        <taxon>Spiralia</taxon>
        <taxon>Lophotrochozoa</taxon>
        <taxon>Mollusca</taxon>
        <taxon>Bivalvia</taxon>
        <taxon>Autobranchia</taxon>
        <taxon>Heteroconchia</taxon>
        <taxon>Euheterodonta</taxon>
        <taxon>Imparidentia</taxon>
        <taxon>Neoheterodontei</taxon>
        <taxon>Myida</taxon>
        <taxon>Dreissenoidea</taxon>
        <taxon>Dreissenidae</taxon>
        <taxon>Dreissena</taxon>
    </lineage>
</organism>
<dbReference type="InterPro" id="IPR013087">
    <property type="entry name" value="Znf_C2H2_type"/>
</dbReference>